<dbReference type="InterPro" id="IPR011004">
    <property type="entry name" value="Trimer_LpxA-like_sf"/>
</dbReference>
<accession>A0A6M3K680</accession>
<name>A0A6M3K680_9ZZZZ</name>
<sequence length="213" mass="24080">MKKFSFTGETKIYCGITLNRIKAEISFGIVVKGEIGGWLEKEGNLNQSSDAWVSGDARVFGNARVYGDARVYDDAQVYGDARVYDDARVYGDARVSDNTWVYGNARVSDNAQVYDNARVHGDAQVYSNARVYGDARVHGDAWLITPLCIHTTKFSVCISSKTKISIGCETYTPKEWDKIGERIAKNNDFTKTEIEEYKLYIDLCKRWLKLYCS</sequence>
<dbReference type="Gene3D" id="2.160.10.10">
    <property type="entry name" value="Hexapeptide repeat proteins"/>
    <property type="match status" value="1"/>
</dbReference>
<protein>
    <recommendedName>
        <fullName evidence="2">Polymer-forming cytoskeletal protein</fullName>
    </recommendedName>
</protein>
<dbReference type="AlphaFoldDB" id="A0A6M3K680"/>
<reference evidence="1" key="1">
    <citation type="submission" date="2020-03" db="EMBL/GenBank/DDBJ databases">
        <title>The deep terrestrial virosphere.</title>
        <authorList>
            <person name="Holmfeldt K."/>
            <person name="Nilsson E."/>
            <person name="Simone D."/>
            <person name="Lopez-Fernandez M."/>
            <person name="Wu X."/>
            <person name="de Brujin I."/>
            <person name="Lundin D."/>
            <person name="Andersson A."/>
            <person name="Bertilsson S."/>
            <person name="Dopson M."/>
        </authorList>
    </citation>
    <scope>NUCLEOTIDE SEQUENCE</scope>
    <source>
        <strain evidence="1">MM415A01300</strain>
    </source>
</reference>
<gene>
    <name evidence="1" type="ORF">MM415A01300_0013</name>
</gene>
<dbReference type="SUPFAM" id="SSF51161">
    <property type="entry name" value="Trimeric LpxA-like enzymes"/>
    <property type="match status" value="1"/>
</dbReference>
<proteinExistence type="predicted"/>
<evidence type="ECO:0008006" key="2">
    <source>
        <dbReference type="Google" id="ProtNLM"/>
    </source>
</evidence>
<dbReference type="InterPro" id="IPR040831">
    <property type="entry name" value="B_solenoid_ydck_rpt"/>
</dbReference>
<dbReference type="EMBL" id="MT142284">
    <property type="protein sequence ID" value="QJA77468.1"/>
    <property type="molecule type" value="Genomic_DNA"/>
</dbReference>
<evidence type="ECO:0000313" key="1">
    <source>
        <dbReference type="EMBL" id="QJA77468.1"/>
    </source>
</evidence>
<dbReference type="Pfam" id="PF18836">
    <property type="entry name" value="B_solenoid_ydck"/>
    <property type="match status" value="4"/>
</dbReference>
<organism evidence="1">
    <name type="scientific">viral metagenome</name>
    <dbReference type="NCBI Taxonomy" id="1070528"/>
    <lineage>
        <taxon>unclassified sequences</taxon>
        <taxon>metagenomes</taxon>
        <taxon>organismal metagenomes</taxon>
    </lineage>
</organism>